<keyword evidence="9" id="KW-0275">Fatty acid biosynthesis</keyword>
<evidence type="ECO:0000256" key="9">
    <source>
        <dbReference type="ARBA" id="ARBA00023160"/>
    </source>
</evidence>
<dbReference type="EMBL" id="JAVRRD010000024">
    <property type="protein sequence ID" value="KAK5047778.1"/>
    <property type="molecule type" value="Genomic_DNA"/>
</dbReference>
<sequence>MSDVQHRPLTSLQSVILTTGPFIFLWTSLRNHIQRNGAISFARTTTKLNNEIYSIFSFALGGLILNDVFQFYPLDDTIKTNDIAYIYHLSKFYEYTDIFNLVAGGKVIGPHMAFHHLTTPFLTHFRVLNATDWQVFAFLNCVHHFWLYAYLGGVGLFRPILPVTGWLQLVAGIAVDVLWLFQNGKSENPEATNRLISVLLLTRYAMLYYEHLKKGGTQDPSEGNVDGKKE</sequence>
<evidence type="ECO:0000256" key="7">
    <source>
        <dbReference type="ARBA" id="ARBA00023098"/>
    </source>
</evidence>
<evidence type="ECO:0000256" key="3">
    <source>
        <dbReference type="ARBA" id="ARBA00022679"/>
    </source>
</evidence>
<keyword evidence="2" id="KW-0444">Lipid biosynthesis</keyword>
<keyword evidence="4 10" id="KW-0812">Transmembrane</keyword>
<evidence type="ECO:0000256" key="1">
    <source>
        <dbReference type="ARBA" id="ARBA00004141"/>
    </source>
</evidence>
<evidence type="ECO:0000256" key="2">
    <source>
        <dbReference type="ARBA" id="ARBA00022516"/>
    </source>
</evidence>
<organism evidence="11 12">
    <name type="scientific">Exophiala bonariae</name>
    <dbReference type="NCBI Taxonomy" id="1690606"/>
    <lineage>
        <taxon>Eukaryota</taxon>
        <taxon>Fungi</taxon>
        <taxon>Dikarya</taxon>
        <taxon>Ascomycota</taxon>
        <taxon>Pezizomycotina</taxon>
        <taxon>Eurotiomycetes</taxon>
        <taxon>Chaetothyriomycetidae</taxon>
        <taxon>Chaetothyriales</taxon>
        <taxon>Herpotrichiellaceae</taxon>
        <taxon>Exophiala</taxon>
    </lineage>
</organism>
<keyword evidence="8 10" id="KW-0472">Membrane</keyword>
<dbReference type="GO" id="GO:0006633">
    <property type="term" value="P:fatty acid biosynthetic process"/>
    <property type="evidence" value="ECO:0007669"/>
    <property type="project" value="UniProtKB-KW"/>
</dbReference>
<protein>
    <recommendedName>
        <fullName evidence="13">TLC domain-containing protein</fullName>
    </recommendedName>
</protein>
<evidence type="ECO:0000256" key="10">
    <source>
        <dbReference type="SAM" id="Phobius"/>
    </source>
</evidence>
<evidence type="ECO:0000313" key="12">
    <source>
        <dbReference type="Proteomes" id="UP001358417"/>
    </source>
</evidence>
<keyword evidence="3" id="KW-0808">Transferase</keyword>
<dbReference type="AlphaFoldDB" id="A0AAV9N1W8"/>
<evidence type="ECO:0008006" key="13">
    <source>
        <dbReference type="Google" id="ProtNLM"/>
    </source>
</evidence>
<comment type="caution">
    <text evidence="11">The sequence shown here is derived from an EMBL/GenBank/DDBJ whole genome shotgun (WGS) entry which is preliminary data.</text>
</comment>
<keyword evidence="7" id="KW-0443">Lipid metabolism</keyword>
<keyword evidence="6 10" id="KW-1133">Transmembrane helix</keyword>
<dbReference type="GO" id="GO:0009922">
    <property type="term" value="F:fatty acid elongase activity"/>
    <property type="evidence" value="ECO:0007669"/>
    <property type="project" value="InterPro"/>
</dbReference>
<evidence type="ECO:0000256" key="4">
    <source>
        <dbReference type="ARBA" id="ARBA00022692"/>
    </source>
</evidence>
<dbReference type="Proteomes" id="UP001358417">
    <property type="component" value="Unassembled WGS sequence"/>
</dbReference>
<evidence type="ECO:0000313" key="11">
    <source>
        <dbReference type="EMBL" id="KAK5047778.1"/>
    </source>
</evidence>
<keyword evidence="5" id="KW-0276">Fatty acid metabolism</keyword>
<proteinExistence type="predicted"/>
<dbReference type="InterPro" id="IPR002076">
    <property type="entry name" value="ELO_fam"/>
</dbReference>
<keyword evidence="12" id="KW-1185">Reference proteome</keyword>
<name>A0AAV9N1W8_9EURO</name>
<dbReference type="GO" id="GO:0016020">
    <property type="term" value="C:membrane"/>
    <property type="evidence" value="ECO:0007669"/>
    <property type="project" value="UniProtKB-SubCell"/>
</dbReference>
<evidence type="ECO:0000256" key="8">
    <source>
        <dbReference type="ARBA" id="ARBA00023136"/>
    </source>
</evidence>
<evidence type="ECO:0000256" key="6">
    <source>
        <dbReference type="ARBA" id="ARBA00022989"/>
    </source>
</evidence>
<dbReference type="GeneID" id="89974615"/>
<dbReference type="Pfam" id="PF01151">
    <property type="entry name" value="ELO"/>
    <property type="match status" value="1"/>
</dbReference>
<evidence type="ECO:0000256" key="5">
    <source>
        <dbReference type="ARBA" id="ARBA00022832"/>
    </source>
</evidence>
<feature type="transmembrane region" description="Helical" evidence="10">
    <location>
        <begin position="52"/>
        <end position="72"/>
    </location>
</feature>
<gene>
    <name evidence="11" type="ORF">LTR84_006443</name>
</gene>
<reference evidence="11 12" key="1">
    <citation type="submission" date="2023-08" db="EMBL/GenBank/DDBJ databases">
        <title>Black Yeasts Isolated from many extreme environments.</title>
        <authorList>
            <person name="Coleine C."/>
            <person name="Stajich J.E."/>
            <person name="Selbmann L."/>
        </authorList>
    </citation>
    <scope>NUCLEOTIDE SEQUENCE [LARGE SCALE GENOMIC DNA]</scope>
    <source>
        <strain evidence="11 12">CCFEE 5792</strain>
    </source>
</reference>
<accession>A0AAV9N1W8</accession>
<feature type="transmembrane region" description="Helical" evidence="10">
    <location>
        <begin position="12"/>
        <end position="31"/>
    </location>
</feature>
<comment type="subcellular location">
    <subcellularLocation>
        <location evidence="1">Membrane</location>
        <topology evidence="1">Multi-pass membrane protein</topology>
    </subcellularLocation>
</comment>
<feature type="transmembrane region" description="Helical" evidence="10">
    <location>
        <begin position="133"/>
        <end position="151"/>
    </location>
</feature>
<dbReference type="RefSeq" id="XP_064703305.1">
    <property type="nucleotide sequence ID" value="XM_064850004.1"/>
</dbReference>